<dbReference type="Proteomes" id="UP000005384">
    <property type="component" value="Unassembled WGS sequence"/>
</dbReference>
<feature type="non-terminal residue" evidence="1">
    <location>
        <position position="1"/>
    </location>
</feature>
<keyword evidence="2" id="KW-1185">Reference proteome</keyword>
<evidence type="ECO:0000313" key="2">
    <source>
        <dbReference type="Proteomes" id="UP000005384"/>
    </source>
</evidence>
<dbReference type="HOGENOM" id="CLU_2338432_0_0_9"/>
<protein>
    <submittedName>
        <fullName evidence="1">Uncharacterized protein</fullName>
    </submittedName>
</protein>
<gene>
    <name evidence="1" type="ORF">HMPREF9473_03423</name>
</gene>
<dbReference type="EMBL" id="ADLN01000094">
    <property type="protein sequence ID" value="EHI58581.1"/>
    <property type="molecule type" value="Genomic_DNA"/>
</dbReference>
<comment type="caution">
    <text evidence="1">The sequence shown here is derived from an EMBL/GenBank/DDBJ whole genome shotgun (WGS) entry which is preliminary data.</text>
</comment>
<dbReference type="AlphaFoldDB" id="G5IIU5"/>
<proteinExistence type="predicted"/>
<sequence>TGMLAADTGGVRLGLANLAGKSGPLSGEKYYDKDAAAGGTSWMEYRLKYGGVLPYRYFMEYSGIHVAETKQFEYEIGYWFGVSESDYTDTADAVVVR</sequence>
<name>G5IIU5_9FIRM</name>
<evidence type="ECO:0000313" key="1">
    <source>
        <dbReference type="EMBL" id="EHI58581.1"/>
    </source>
</evidence>
<reference evidence="1 2" key="1">
    <citation type="submission" date="2011-08" db="EMBL/GenBank/DDBJ databases">
        <title>The Genome Sequence of Clostridium hathewayi WAL-18680.</title>
        <authorList>
            <consortium name="The Broad Institute Genome Sequencing Platform"/>
            <person name="Earl A."/>
            <person name="Ward D."/>
            <person name="Feldgarden M."/>
            <person name="Gevers D."/>
            <person name="Finegold S.M."/>
            <person name="Summanen P.H."/>
            <person name="Molitoris D.R."/>
            <person name="Song M."/>
            <person name="Daigneault M."/>
            <person name="Allen-Vercoe E."/>
            <person name="Young S.K."/>
            <person name="Zeng Q."/>
            <person name="Gargeya S."/>
            <person name="Fitzgerald M."/>
            <person name="Haas B."/>
            <person name="Abouelleil A."/>
            <person name="Alvarado L."/>
            <person name="Arachchi H.M."/>
            <person name="Berlin A."/>
            <person name="Brown A."/>
            <person name="Chapman S.B."/>
            <person name="Chen Z."/>
            <person name="Dunbar C."/>
            <person name="Freedman E."/>
            <person name="Gearin G."/>
            <person name="Gellesch M."/>
            <person name="Goldberg J."/>
            <person name="Griggs A."/>
            <person name="Gujja S."/>
            <person name="Heiman D."/>
            <person name="Howarth C."/>
            <person name="Larson L."/>
            <person name="Lui A."/>
            <person name="MacDonald P.J.P."/>
            <person name="Montmayeur A."/>
            <person name="Murphy C."/>
            <person name="Neiman D."/>
            <person name="Pearson M."/>
            <person name="Priest M."/>
            <person name="Roberts A."/>
            <person name="Saif S."/>
            <person name="Shea T."/>
            <person name="Shenoy N."/>
            <person name="Sisk P."/>
            <person name="Stolte C."/>
            <person name="Sykes S."/>
            <person name="Wortman J."/>
            <person name="Nusbaum C."/>
            <person name="Birren B."/>
        </authorList>
    </citation>
    <scope>NUCLEOTIDE SEQUENCE [LARGE SCALE GENOMIC DNA]</scope>
    <source>
        <strain evidence="1 2">WAL-18680</strain>
    </source>
</reference>
<dbReference type="PATRIC" id="fig|742737.3.peg.3402"/>
<accession>G5IIU5</accession>
<organism evidence="1 2">
    <name type="scientific">Hungatella hathewayi WAL-18680</name>
    <dbReference type="NCBI Taxonomy" id="742737"/>
    <lineage>
        <taxon>Bacteria</taxon>
        <taxon>Bacillati</taxon>
        <taxon>Bacillota</taxon>
        <taxon>Clostridia</taxon>
        <taxon>Lachnospirales</taxon>
        <taxon>Lachnospiraceae</taxon>
        <taxon>Hungatella</taxon>
    </lineage>
</organism>
<dbReference type="RefSeq" id="WP_006781410.1">
    <property type="nucleotide sequence ID" value="NZ_JH379028.1"/>
</dbReference>